<dbReference type="AlphaFoldDB" id="A0A397CA00"/>
<dbReference type="PANTHER" id="PTHR45023">
    <property type="match status" value="1"/>
</dbReference>
<evidence type="ECO:0000313" key="2">
    <source>
        <dbReference type="Proteomes" id="UP000265716"/>
    </source>
</evidence>
<dbReference type="VEuPathDB" id="FungiDB:H257_01520"/>
<dbReference type="Proteomes" id="UP000265716">
    <property type="component" value="Unassembled WGS sequence"/>
</dbReference>
<proteinExistence type="predicted"/>
<sequence>MLVAFADLHGLGDIEFGMERTPSASPGADDDVEVLEDLYAAGSMQQNKRKVEIDLEMQRQRQMRKKQNPDLAAGLNNLEEALASGLIEAANVKNSRSSGVDMSEQMTKLLDLMEETKASIDQTNDVNDKMLQFLQGIKWTSNEDNQLARSWVCTSEDPIKGADQTTDSFWANVHGHWSSAAGGEARSTQAMKNRWSILNRSTQKFSGYFAQVKGRKESGKTDEDAMQDPHSLHLSLEHEWRVLPPSKKLAQLAESFDASDEVGDGGPTRPVGCKKAKRKALEETSVDLKLQDLVRVQEDKNRLFADYMLLQMLLNSTSP</sequence>
<evidence type="ECO:0000313" key="1">
    <source>
        <dbReference type="EMBL" id="RHY42609.1"/>
    </source>
</evidence>
<dbReference type="EMBL" id="QUTC01008864">
    <property type="protein sequence ID" value="RHY42609.1"/>
    <property type="molecule type" value="Genomic_DNA"/>
</dbReference>
<protein>
    <recommendedName>
        <fullName evidence="3">No apical meristem-associated C-terminal domain-containing protein</fullName>
    </recommendedName>
</protein>
<gene>
    <name evidence="1" type="ORF">DYB38_012247</name>
</gene>
<comment type="caution">
    <text evidence="1">The sequence shown here is derived from an EMBL/GenBank/DDBJ whole genome shotgun (WGS) entry which is preliminary data.</text>
</comment>
<reference evidence="1 2" key="1">
    <citation type="submission" date="2018-08" db="EMBL/GenBank/DDBJ databases">
        <title>Aphanomyces genome sequencing and annotation.</title>
        <authorList>
            <person name="Minardi D."/>
            <person name="Oidtmann B."/>
            <person name="Van Der Giezen M."/>
            <person name="Studholme D.J."/>
        </authorList>
    </citation>
    <scope>NUCLEOTIDE SEQUENCE [LARGE SCALE GENOMIC DNA]</scope>
    <source>
        <strain evidence="1 2">SA</strain>
    </source>
</reference>
<organism evidence="1 2">
    <name type="scientific">Aphanomyces astaci</name>
    <name type="common">Crayfish plague agent</name>
    <dbReference type="NCBI Taxonomy" id="112090"/>
    <lineage>
        <taxon>Eukaryota</taxon>
        <taxon>Sar</taxon>
        <taxon>Stramenopiles</taxon>
        <taxon>Oomycota</taxon>
        <taxon>Saprolegniomycetes</taxon>
        <taxon>Saprolegniales</taxon>
        <taxon>Verrucalvaceae</taxon>
        <taxon>Aphanomyces</taxon>
    </lineage>
</organism>
<evidence type="ECO:0008006" key="3">
    <source>
        <dbReference type="Google" id="ProtNLM"/>
    </source>
</evidence>
<name>A0A397CA00_APHAT</name>
<accession>A0A397CA00</accession>
<dbReference type="PANTHER" id="PTHR45023:SF4">
    <property type="entry name" value="GLYCINE-RICH PROTEIN-RELATED"/>
    <property type="match status" value="1"/>
</dbReference>